<keyword evidence="2" id="KW-1133">Transmembrane helix</keyword>
<dbReference type="InterPro" id="IPR009339">
    <property type="entry name" value="DUF998"/>
</dbReference>
<feature type="transmembrane region" description="Helical" evidence="2">
    <location>
        <begin position="174"/>
        <end position="191"/>
    </location>
</feature>
<gene>
    <name evidence="3" type="ORF">GCM10010531_23620</name>
</gene>
<keyword evidence="2" id="KW-0472">Membrane</keyword>
<proteinExistence type="predicted"/>
<feature type="transmembrane region" description="Helical" evidence="2">
    <location>
        <begin position="85"/>
        <end position="103"/>
    </location>
</feature>
<comment type="caution">
    <text evidence="3">The sequence shown here is derived from an EMBL/GenBank/DDBJ whole genome shotgun (WGS) entry which is preliminary data.</text>
</comment>
<reference evidence="4" key="1">
    <citation type="journal article" date="2019" name="Int. J. Syst. Evol. Microbiol.">
        <title>The Global Catalogue of Microorganisms (GCM) 10K type strain sequencing project: providing services to taxonomists for standard genome sequencing and annotation.</title>
        <authorList>
            <consortium name="The Broad Institute Genomics Platform"/>
            <consortium name="The Broad Institute Genome Sequencing Center for Infectious Disease"/>
            <person name="Wu L."/>
            <person name="Ma J."/>
        </authorList>
    </citation>
    <scope>NUCLEOTIDE SEQUENCE [LARGE SCALE GENOMIC DNA]</scope>
    <source>
        <strain evidence="4">JCM 15614</strain>
    </source>
</reference>
<keyword evidence="2" id="KW-0812">Transmembrane</keyword>
<dbReference type="InterPro" id="IPR036259">
    <property type="entry name" value="MFS_trans_sf"/>
</dbReference>
<feature type="transmembrane region" description="Helical" evidence="2">
    <location>
        <begin position="51"/>
        <end position="73"/>
    </location>
</feature>
<dbReference type="SUPFAM" id="SSF103473">
    <property type="entry name" value="MFS general substrate transporter"/>
    <property type="match status" value="1"/>
</dbReference>
<keyword evidence="4" id="KW-1185">Reference proteome</keyword>
<feature type="transmembrane region" description="Helical" evidence="2">
    <location>
        <begin position="115"/>
        <end position="133"/>
    </location>
</feature>
<name>A0ABP6P771_9ACTN</name>
<evidence type="ECO:0000313" key="4">
    <source>
        <dbReference type="Proteomes" id="UP001499924"/>
    </source>
</evidence>
<dbReference type="Proteomes" id="UP001499924">
    <property type="component" value="Unassembled WGS sequence"/>
</dbReference>
<evidence type="ECO:0008006" key="5">
    <source>
        <dbReference type="Google" id="ProtNLM"/>
    </source>
</evidence>
<dbReference type="EMBL" id="BAAAVV010000005">
    <property type="protein sequence ID" value="GAA3169782.1"/>
    <property type="molecule type" value="Genomic_DNA"/>
</dbReference>
<dbReference type="Pfam" id="PF06197">
    <property type="entry name" value="DUF998"/>
    <property type="match status" value="1"/>
</dbReference>
<evidence type="ECO:0000313" key="3">
    <source>
        <dbReference type="EMBL" id="GAA3169782.1"/>
    </source>
</evidence>
<feature type="transmembrane region" description="Helical" evidence="2">
    <location>
        <begin position="140"/>
        <end position="162"/>
    </location>
</feature>
<feature type="region of interest" description="Disordered" evidence="1">
    <location>
        <begin position="211"/>
        <end position="258"/>
    </location>
</feature>
<accession>A0ABP6P771</accession>
<organism evidence="3 4">
    <name type="scientific">Blastococcus jejuensis</name>
    <dbReference type="NCBI Taxonomy" id="351224"/>
    <lineage>
        <taxon>Bacteria</taxon>
        <taxon>Bacillati</taxon>
        <taxon>Actinomycetota</taxon>
        <taxon>Actinomycetes</taxon>
        <taxon>Geodermatophilales</taxon>
        <taxon>Geodermatophilaceae</taxon>
        <taxon>Blastococcus</taxon>
    </lineage>
</organism>
<sequence>MIAHRLRWGALAWLLTLQFFVVETVVQVRFGGGYSRSADVISALGGSTSPAAQLMNASFVAQAALILAGAVALRPLLRGTAGRIAVGLLALAAVGVLLVGVFPLDGNVTAHRAGAVLYLVGGGLGLIALAYTLRPRSELVGTALAVLGLIGTAGTVFFLTGVTSFLGEGGTERAAAYVLPIALALAGATLWRSGADPAAATAARDERLAARARAREEKAEQDRLRDEALEAAARRHEATREQETADDDHWSTRVRPGD</sequence>
<protein>
    <recommendedName>
        <fullName evidence="5">DUF998 domain-containing protein</fullName>
    </recommendedName>
</protein>
<evidence type="ECO:0000256" key="1">
    <source>
        <dbReference type="SAM" id="MobiDB-lite"/>
    </source>
</evidence>
<evidence type="ECO:0000256" key="2">
    <source>
        <dbReference type="SAM" id="Phobius"/>
    </source>
</evidence>